<comment type="caution">
    <text evidence="1">The sequence shown here is derived from an EMBL/GenBank/DDBJ whole genome shotgun (WGS) entry which is preliminary data.</text>
</comment>
<organism evidence="1 2">
    <name type="scientific">Punica granatum</name>
    <name type="common">Pomegranate</name>
    <dbReference type="NCBI Taxonomy" id="22663"/>
    <lineage>
        <taxon>Eukaryota</taxon>
        <taxon>Viridiplantae</taxon>
        <taxon>Streptophyta</taxon>
        <taxon>Embryophyta</taxon>
        <taxon>Tracheophyta</taxon>
        <taxon>Spermatophyta</taxon>
        <taxon>Magnoliopsida</taxon>
        <taxon>eudicotyledons</taxon>
        <taxon>Gunneridae</taxon>
        <taxon>Pentapetalae</taxon>
        <taxon>rosids</taxon>
        <taxon>malvids</taxon>
        <taxon>Myrtales</taxon>
        <taxon>Lythraceae</taxon>
        <taxon>Punica</taxon>
    </lineage>
</organism>
<evidence type="ECO:0000313" key="1">
    <source>
        <dbReference type="EMBL" id="PKI42630.1"/>
    </source>
</evidence>
<accession>A0A2I0IG06</accession>
<gene>
    <name evidence="1" type="ORF">CRG98_036912</name>
</gene>
<name>A0A2I0IG06_PUNGR</name>
<evidence type="ECO:0000313" key="2">
    <source>
        <dbReference type="Proteomes" id="UP000233551"/>
    </source>
</evidence>
<sequence length="94" mass="10451">MDCRNNNILLRRNLHGSYLLSPPSTEPTDSFYVVVVIDSNIELILVDITQEAALKKFKLKAGGRKYQPDLEVGALLGQHGLLRTGMVRRGWASA</sequence>
<dbReference type="AlphaFoldDB" id="A0A2I0IG06"/>
<dbReference type="Proteomes" id="UP000233551">
    <property type="component" value="Unassembled WGS sequence"/>
</dbReference>
<protein>
    <submittedName>
        <fullName evidence="1">Uncharacterized protein</fullName>
    </submittedName>
</protein>
<keyword evidence="2" id="KW-1185">Reference proteome</keyword>
<reference evidence="1 2" key="1">
    <citation type="submission" date="2017-11" db="EMBL/GenBank/DDBJ databases">
        <title>De-novo sequencing of pomegranate (Punica granatum L.) genome.</title>
        <authorList>
            <person name="Akparov Z."/>
            <person name="Amiraslanov A."/>
            <person name="Hajiyeva S."/>
            <person name="Abbasov M."/>
            <person name="Kaur K."/>
            <person name="Hamwieh A."/>
            <person name="Solovyev V."/>
            <person name="Salamov A."/>
            <person name="Braich B."/>
            <person name="Kosarev P."/>
            <person name="Mahmoud A."/>
            <person name="Hajiyev E."/>
            <person name="Babayeva S."/>
            <person name="Izzatullayeva V."/>
            <person name="Mammadov A."/>
            <person name="Mammadov A."/>
            <person name="Sharifova S."/>
            <person name="Ojaghi J."/>
            <person name="Eynullazada K."/>
            <person name="Bayramov B."/>
            <person name="Abdulazimova A."/>
            <person name="Shahmuradov I."/>
        </authorList>
    </citation>
    <scope>NUCLEOTIDE SEQUENCE [LARGE SCALE GENOMIC DNA]</scope>
    <source>
        <strain evidence="2">cv. AG2017</strain>
        <tissue evidence="1">Leaf</tissue>
    </source>
</reference>
<dbReference type="EMBL" id="PGOL01003139">
    <property type="protein sequence ID" value="PKI42630.1"/>
    <property type="molecule type" value="Genomic_DNA"/>
</dbReference>
<proteinExistence type="predicted"/>